<dbReference type="AlphaFoldDB" id="A0A1D6P0P6"/>
<dbReference type="EMBL" id="CM000785">
    <property type="protein sequence ID" value="AQL03664.1"/>
    <property type="molecule type" value="Genomic_DNA"/>
</dbReference>
<gene>
    <name evidence="1" type="ORF">ZEAMMB73_Zm00001d046044</name>
</gene>
<sequence>MRSRPAAPSCWSPAEPPSVPDAASPWCSPLFPPALVDLALPPCSRFLHGRPFPCPRWRARPCIPARLISTSLFQPPPMDASPQPWMPNPLSLVPFFAAPASPCV</sequence>
<proteinExistence type="predicted"/>
<reference evidence="1" key="1">
    <citation type="submission" date="2015-12" db="EMBL/GenBank/DDBJ databases">
        <title>Update maize B73 reference genome by single molecule sequencing technologies.</title>
        <authorList>
            <consortium name="Maize Genome Sequencing Project"/>
            <person name="Ware D."/>
        </authorList>
    </citation>
    <scope>NUCLEOTIDE SEQUENCE</scope>
    <source>
        <tissue evidence="1">Seedling</tissue>
    </source>
</reference>
<dbReference type="InParanoid" id="A0A1D6P0P6"/>
<name>A0A1D6P0P6_MAIZE</name>
<organism evidence="1">
    <name type="scientific">Zea mays</name>
    <name type="common">Maize</name>
    <dbReference type="NCBI Taxonomy" id="4577"/>
    <lineage>
        <taxon>Eukaryota</taxon>
        <taxon>Viridiplantae</taxon>
        <taxon>Streptophyta</taxon>
        <taxon>Embryophyta</taxon>
        <taxon>Tracheophyta</taxon>
        <taxon>Spermatophyta</taxon>
        <taxon>Magnoliopsida</taxon>
        <taxon>Liliopsida</taxon>
        <taxon>Poales</taxon>
        <taxon>Poaceae</taxon>
        <taxon>PACMAD clade</taxon>
        <taxon>Panicoideae</taxon>
        <taxon>Andropogonodae</taxon>
        <taxon>Andropogoneae</taxon>
        <taxon>Tripsacinae</taxon>
        <taxon>Zea</taxon>
    </lineage>
</organism>
<evidence type="ECO:0000313" key="1">
    <source>
        <dbReference type="EMBL" id="AQL03664.1"/>
    </source>
</evidence>
<accession>A0A1D6P0P6</accession>
<protein>
    <submittedName>
        <fullName evidence="1">Uncharacterized protein</fullName>
    </submittedName>
</protein>